<evidence type="ECO:0000313" key="2">
    <source>
        <dbReference type="Proteomes" id="UP000006298"/>
    </source>
</evidence>
<organism evidence="1 2">
    <name type="scientific">Bacillus phage BCD7</name>
    <dbReference type="NCBI Taxonomy" id="1136534"/>
    <lineage>
        <taxon>Viruses</taxon>
        <taxon>Duplodnaviria</taxon>
        <taxon>Heunggongvirae</taxon>
        <taxon>Uroviricota</taxon>
        <taxon>Caudoviricetes</taxon>
        <taxon>Becedseptimavirus</taxon>
        <taxon>Becedseptimavirus BCD7</taxon>
    </lineage>
</organism>
<dbReference type="Proteomes" id="UP000006298">
    <property type="component" value="Segment"/>
</dbReference>
<dbReference type="GeneID" id="14011599"/>
<protein>
    <submittedName>
        <fullName evidence="1">Uncharacterized protein</fullName>
    </submittedName>
</protein>
<dbReference type="EMBL" id="JN712910">
    <property type="protein sequence ID" value="AEZ50527.1"/>
    <property type="molecule type" value="Genomic_DNA"/>
</dbReference>
<keyword evidence="2" id="KW-1185">Reference proteome</keyword>
<sequence>MAVYYDEMEKKAVDNEVSGLHLVDEDSMKPKFIGQITDTIKFVKDGIYKVTEDITVNAKAGDVLELPVGYNTVVNEASKLIAALIKRHTGYQGALQWEVGSGQSTWDDANPPAPNVTDKALATPFFRKAIQLSDISFIDGANAVVSTVTNRIQIKVTFLSTEANGYLREFGIFGGGADCKVDVLGSGHMINRKTHGVIFKTSGMEITRTLRFTF</sequence>
<dbReference type="KEGG" id="vg:14011599"/>
<proteinExistence type="predicted"/>
<reference evidence="1 2" key="1">
    <citation type="submission" date="2011-09" db="EMBL/GenBank/DDBJ databases">
        <title>Complete Genome Sequence of Bacillus cereus Bacteriophage BCD7.</title>
        <authorList>
            <person name="Lee J.-H."/>
            <person name="Shin H."/>
            <person name="Son B."/>
            <person name="Ryu S."/>
        </authorList>
    </citation>
    <scope>NUCLEOTIDE SEQUENCE [LARGE SCALE GENOMIC DNA]</scope>
</reference>
<dbReference type="RefSeq" id="YP_007005931.1">
    <property type="nucleotide sequence ID" value="NC_019515.1"/>
</dbReference>
<name>J9PUD6_9CAUD</name>
<accession>J9PUD6</accession>
<gene>
    <name evidence="1" type="ORF">BCD7_0080</name>
</gene>
<evidence type="ECO:0000313" key="1">
    <source>
        <dbReference type="EMBL" id="AEZ50527.1"/>
    </source>
</evidence>